<evidence type="ECO:0000256" key="4">
    <source>
        <dbReference type="SAM" id="MobiDB-lite"/>
    </source>
</evidence>
<feature type="compositionally biased region" description="Low complexity" evidence="4">
    <location>
        <begin position="95"/>
        <end position="115"/>
    </location>
</feature>
<evidence type="ECO:0000259" key="5">
    <source>
        <dbReference type="PROSITE" id="PS50048"/>
    </source>
</evidence>
<dbReference type="InterPro" id="IPR007219">
    <property type="entry name" value="XnlR_reg_dom"/>
</dbReference>
<dbReference type="EMBL" id="KL198050">
    <property type="protein sequence ID" value="KDQ12516.1"/>
    <property type="molecule type" value="Genomic_DNA"/>
</dbReference>
<gene>
    <name evidence="6" type="ORF">BOTBODRAFT_56781</name>
</gene>
<keyword evidence="2" id="KW-0479">Metal-binding</keyword>
<evidence type="ECO:0000256" key="1">
    <source>
        <dbReference type="ARBA" id="ARBA00004123"/>
    </source>
</evidence>
<feature type="compositionally biased region" description="Pro residues" evidence="4">
    <location>
        <begin position="644"/>
        <end position="654"/>
    </location>
</feature>
<feature type="compositionally biased region" description="Low complexity" evidence="4">
    <location>
        <begin position="655"/>
        <end position="669"/>
    </location>
</feature>
<feature type="compositionally biased region" description="Low complexity" evidence="4">
    <location>
        <begin position="693"/>
        <end position="709"/>
    </location>
</feature>
<feature type="region of interest" description="Disordered" evidence="4">
    <location>
        <begin position="636"/>
        <end position="729"/>
    </location>
</feature>
<keyword evidence="7" id="KW-1185">Reference proteome</keyword>
<feature type="compositionally biased region" description="Polar residues" evidence="4">
    <location>
        <begin position="670"/>
        <end position="679"/>
    </location>
</feature>
<dbReference type="GO" id="GO:0000981">
    <property type="term" value="F:DNA-binding transcription factor activity, RNA polymerase II-specific"/>
    <property type="evidence" value="ECO:0007669"/>
    <property type="project" value="InterPro"/>
</dbReference>
<dbReference type="SMART" id="SM00906">
    <property type="entry name" value="Fungal_trans"/>
    <property type="match status" value="1"/>
</dbReference>
<dbReference type="STRING" id="930990.A0A067MLR0"/>
<keyword evidence="3" id="KW-0539">Nucleus</keyword>
<dbReference type="Proteomes" id="UP000027195">
    <property type="component" value="Unassembled WGS sequence"/>
</dbReference>
<reference evidence="7" key="1">
    <citation type="journal article" date="2014" name="Proc. Natl. Acad. Sci. U.S.A.">
        <title>Extensive sampling of basidiomycete genomes demonstrates inadequacy of the white-rot/brown-rot paradigm for wood decay fungi.</title>
        <authorList>
            <person name="Riley R."/>
            <person name="Salamov A.A."/>
            <person name="Brown D.W."/>
            <person name="Nagy L.G."/>
            <person name="Floudas D."/>
            <person name="Held B.W."/>
            <person name="Levasseur A."/>
            <person name="Lombard V."/>
            <person name="Morin E."/>
            <person name="Otillar R."/>
            <person name="Lindquist E.A."/>
            <person name="Sun H."/>
            <person name="LaButti K.M."/>
            <person name="Schmutz J."/>
            <person name="Jabbour D."/>
            <person name="Luo H."/>
            <person name="Baker S.E."/>
            <person name="Pisabarro A.G."/>
            <person name="Walton J.D."/>
            <person name="Blanchette R.A."/>
            <person name="Henrissat B."/>
            <person name="Martin F."/>
            <person name="Cullen D."/>
            <person name="Hibbett D.S."/>
            <person name="Grigoriev I.V."/>
        </authorList>
    </citation>
    <scope>NUCLEOTIDE SEQUENCE [LARGE SCALE GENOMIC DNA]</scope>
    <source>
        <strain evidence="7">FD-172 SS1</strain>
    </source>
</reference>
<organism evidence="6 7">
    <name type="scientific">Botryobasidium botryosum (strain FD-172 SS1)</name>
    <dbReference type="NCBI Taxonomy" id="930990"/>
    <lineage>
        <taxon>Eukaryota</taxon>
        <taxon>Fungi</taxon>
        <taxon>Dikarya</taxon>
        <taxon>Basidiomycota</taxon>
        <taxon>Agaricomycotina</taxon>
        <taxon>Agaricomycetes</taxon>
        <taxon>Cantharellales</taxon>
        <taxon>Botryobasidiaceae</taxon>
        <taxon>Botryobasidium</taxon>
    </lineage>
</organism>
<dbReference type="InParanoid" id="A0A067MLR0"/>
<evidence type="ECO:0000313" key="7">
    <source>
        <dbReference type="Proteomes" id="UP000027195"/>
    </source>
</evidence>
<dbReference type="Pfam" id="PF04082">
    <property type="entry name" value="Fungal_trans"/>
    <property type="match status" value="1"/>
</dbReference>
<sequence>MSTTQGAKKTRRRPRVSCVECTRRRQKCDRQQPCSLCVSRGVSHLCRWESGPVARPAPARPPTQTPDHAAATIQELNSRLANLERALAHSKERSSSTADSPPSGGSSPRSRGSPEPDNDTVPSSPLQKDVQDAAITLAQLSLANHGEYVGSGSIVCALYKLGNPENILFHYAKSTDGTTTHPSEPLPLALPQNPLTASLRALVAGLPPRSVCDELVNNFFLYQQWCLGISKKWFMTVYDQMWRTMDNDFDGPNKINSHWLTLLFSIFALSVMPPVEAFAASEYYAQSEQYFLHALAARRLAEDSLCTGAPSLSTAMEGTALGCLGAIFISRYMCNRGNLSEAWKLIGSAVRNGLAIGLHRDPGWSKWEVMNSEEKSLRITTWWLLFTSDKLYSYVLGRPSMIPYSGHDVPLPATTLPDGSPDIDGTYFNLNGTLSEIVGKTGDKCHGLQPAAYATVLEMDRRFEEWEANLPAWFSWRSPNTVYDTKYPNLPFQRLTLGTWFLACRMSLHRPFLTQATPPVLPPLPGLNTPGKVVLNPSCEKCIDLAIELVRMQHKARMELPLERLLTFVSTFFVFDAAVTLLGALRQHPTHERVGECKQEAESAYEMLETARAYGTGEIASQAVTVLRLLRKTEWQDAQRAPQAQPPPSHPPTAAPSSLPSLSPASSSAYQTPSPSHSGPLTPPASHLASEFPSGAGVSPGPQSQQPQQYDLSPGAGHGHGHGHGHTQSAPLIPFLAASNVVPSHQRGYDSAYAIKPSALSHDPYSDYAPSRATNSVALPDPAYTGGYGDGTGGGGYGYGADIASGGLDFGLMTFEMLQGVDVENVQWRGEWGNSFFTHPASV</sequence>
<dbReference type="AlphaFoldDB" id="A0A067MLR0"/>
<feature type="region of interest" description="Disordered" evidence="4">
    <location>
        <begin position="87"/>
        <end position="126"/>
    </location>
</feature>
<dbReference type="SUPFAM" id="SSF57701">
    <property type="entry name" value="Zn2/Cys6 DNA-binding domain"/>
    <property type="match status" value="1"/>
</dbReference>
<feature type="domain" description="Zn(2)-C6 fungal-type" evidence="5">
    <location>
        <begin position="17"/>
        <end position="48"/>
    </location>
</feature>
<dbReference type="Gene3D" id="4.10.240.10">
    <property type="entry name" value="Zn(2)-C6 fungal-type DNA-binding domain"/>
    <property type="match status" value="1"/>
</dbReference>
<dbReference type="HOGENOM" id="CLU_015247_0_0_1"/>
<dbReference type="GO" id="GO:0005634">
    <property type="term" value="C:nucleus"/>
    <property type="evidence" value="ECO:0007669"/>
    <property type="project" value="UniProtKB-SubCell"/>
</dbReference>
<dbReference type="CDD" id="cd12148">
    <property type="entry name" value="fungal_TF_MHR"/>
    <property type="match status" value="1"/>
</dbReference>
<dbReference type="InterPro" id="IPR001138">
    <property type="entry name" value="Zn2Cys6_DnaBD"/>
</dbReference>
<dbReference type="Pfam" id="PF00172">
    <property type="entry name" value="Zn_clus"/>
    <property type="match status" value="1"/>
</dbReference>
<evidence type="ECO:0000256" key="3">
    <source>
        <dbReference type="ARBA" id="ARBA00023242"/>
    </source>
</evidence>
<proteinExistence type="predicted"/>
<dbReference type="GO" id="GO:0006351">
    <property type="term" value="P:DNA-templated transcription"/>
    <property type="evidence" value="ECO:0007669"/>
    <property type="project" value="InterPro"/>
</dbReference>
<dbReference type="PROSITE" id="PS50048">
    <property type="entry name" value="ZN2_CY6_FUNGAL_2"/>
    <property type="match status" value="1"/>
</dbReference>
<evidence type="ECO:0000313" key="6">
    <source>
        <dbReference type="EMBL" id="KDQ12516.1"/>
    </source>
</evidence>
<comment type="subcellular location">
    <subcellularLocation>
        <location evidence="1">Nucleus</location>
    </subcellularLocation>
</comment>
<dbReference type="InterPro" id="IPR036864">
    <property type="entry name" value="Zn2-C6_fun-type_DNA-bd_sf"/>
</dbReference>
<accession>A0A067MLR0</accession>
<evidence type="ECO:0000256" key="2">
    <source>
        <dbReference type="ARBA" id="ARBA00022723"/>
    </source>
</evidence>
<dbReference type="InterPro" id="IPR050613">
    <property type="entry name" value="Sec_Metabolite_Reg"/>
</dbReference>
<dbReference type="OrthoDB" id="3364175at2759"/>
<dbReference type="GO" id="GO:0003677">
    <property type="term" value="F:DNA binding"/>
    <property type="evidence" value="ECO:0007669"/>
    <property type="project" value="InterPro"/>
</dbReference>
<dbReference type="PROSITE" id="PS00463">
    <property type="entry name" value="ZN2_CY6_FUNGAL_1"/>
    <property type="match status" value="1"/>
</dbReference>
<dbReference type="SMART" id="SM00066">
    <property type="entry name" value="GAL4"/>
    <property type="match status" value="1"/>
</dbReference>
<dbReference type="PANTHER" id="PTHR31001">
    <property type="entry name" value="UNCHARACTERIZED TRANSCRIPTIONAL REGULATORY PROTEIN"/>
    <property type="match status" value="1"/>
</dbReference>
<name>A0A067MLR0_BOTB1</name>
<dbReference type="GO" id="GO:0008270">
    <property type="term" value="F:zinc ion binding"/>
    <property type="evidence" value="ECO:0007669"/>
    <property type="project" value="InterPro"/>
</dbReference>
<protein>
    <recommendedName>
        <fullName evidence="5">Zn(2)-C6 fungal-type domain-containing protein</fullName>
    </recommendedName>
</protein>
<dbReference type="PANTHER" id="PTHR31001:SF87">
    <property type="entry name" value="COL-21"/>
    <property type="match status" value="1"/>
</dbReference>